<name>A0A1G2KR94_9BACT</name>
<proteinExistence type="predicted"/>
<gene>
    <name evidence="1" type="ORF">A3C11_01395</name>
</gene>
<comment type="caution">
    <text evidence="1">The sequence shown here is derived from an EMBL/GenBank/DDBJ whole genome shotgun (WGS) entry which is preliminary data.</text>
</comment>
<organism evidence="1 2">
    <name type="scientific">Candidatus Sungbacteria bacterium RIFCSPHIGHO2_02_FULL_49_12</name>
    <dbReference type="NCBI Taxonomy" id="1802271"/>
    <lineage>
        <taxon>Bacteria</taxon>
        <taxon>Candidatus Sungiibacteriota</taxon>
    </lineage>
</organism>
<protein>
    <submittedName>
        <fullName evidence="1">Uncharacterized protein</fullName>
    </submittedName>
</protein>
<sequence>MRAVDVMKARTYLKNNRVVKPSKSVARVEQTREVYLSGTLTESAKDSRRILRAATAKWILGIFPWLFLR</sequence>
<dbReference type="STRING" id="1802271.A3C11_01395"/>
<evidence type="ECO:0000313" key="1">
    <source>
        <dbReference type="EMBL" id="OHA01794.1"/>
    </source>
</evidence>
<evidence type="ECO:0000313" key="2">
    <source>
        <dbReference type="Proteomes" id="UP000177362"/>
    </source>
</evidence>
<dbReference type="AlphaFoldDB" id="A0A1G2KR94"/>
<dbReference type="Proteomes" id="UP000177362">
    <property type="component" value="Unassembled WGS sequence"/>
</dbReference>
<reference evidence="1 2" key="1">
    <citation type="journal article" date="2016" name="Nat. Commun.">
        <title>Thousands of microbial genomes shed light on interconnected biogeochemical processes in an aquifer system.</title>
        <authorList>
            <person name="Anantharaman K."/>
            <person name="Brown C.T."/>
            <person name="Hug L.A."/>
            <person name="Sharon I."/>
            <person name="Castelle C.J."/>
            <person name="Probst A.J."/>
            <person name="Thomas B.C."/>
            <person name="Singh A."/>
            <person name="Wilkins M.J."/>
            <person name="Karaoz U."/>
            <person name="Brodie E.L."/>
            <person name="Williams K.H."/>
            <person name="Hubbard S.S."/>
            <person name="Banfield J.F."/>
        </authorList>
    </citation>
    <scope>NUCLEOTIDE SEQUENCE [LARGE SCALE GENOMIC DNA]</scope>
</reference>
<dbReference type="EMBL" id="MHQJ01000007">
    <property type="protein sequence ID" value="OHA01794.1"/>
    <property type="molecule type" value="Genomic_DNA"/>
</dbReference>
<accession>A0A1G2KR94</accession>